<organism evidence="1 2">
    <name type="scientific">Rotaria sordida</name>
    <dbReference type="NCBI Taxonomy" id="392033"/>
    <lineage>
        <taxon>Eukaryota</taxon>
        <taxon>Metazoa</taxon>
        <taxon>Spiralia</taxon>
        <taxon>Gnathifera</taxon>
        <taxon>Rotifera</taxon>
        <taxon>Eurotatoria</taxon>
        <taxon>Bdelloidea</taxon>
        <taxon>Philodinida</taxon>
        <taxon>Philodinidae</taxon>
        <taxon>Rotaria</taxon>
    </lineage>
</organism>
<reference evidence="1" key="1">
    <citation type="submission" date="2021-02" db="EMBL/GenBank/DDBJ databases">
        <authorList>
            <person name="Nowell W R."/>
        </authorList>
    </citation>
    <scope>NUCLEOTIDE SEQUENCE</scope>
</reference>
<protein>
    <recommendedName>
        <fullName evidence="3">Cadherin domain-containing protein</fullName>
    </recommendedName>
</protein>
<evidence type="ECO:0000313" key="2">
    <source>
        <dbReference type="Proteomes" id="UP000663823"/>
    </source>
</evidence>
<sequence length="210" mass="25299">INLHVADSNDNDGVFDLDIYEKNFTEPIEVQQSLIRFHAGDADEIQYAHILYELSSTFNDTFSLHPYTGELYLISNNNLQTTYEFDIYAYDRHRKYIINNNIKTKARVKLNFQENKIYHQIKTIFNEIIEFKQIISIYKILFLKNSTWNFLNNHQPILIIKIFPFISFYEIFLLNNSSLNSIDLFINQNKIYLNKFYYQEYNLQFLICFF</sequence>
<dbReference type="CDD" id="cd11304">
    <property type="entry name" value="Cadherin_repeat"/>
    <property type="match status" value="1"/>
</dbReference>
<dbReference type="Proteomes" id="UP000663823">
    <property type="component" value="Unassembled WGS sequence"/>
</dbReference>
<dbReference type="GO" id="GO:0005509">
    <property type="term" value="F:calcium ion binding"/>
    <property type="evidence" value="ECO:0007669"/>
    <property type="project" value="InterPro"/>
</dbReference>
<comment type="caution">
    <text evidence="1">The sequence shown here is derived from an EMBL/GenBank/DDBJ whole genome shotgun (WGS) entry which is preliminary data.</text>
</comment>
<dbReference type="InterPro" id="IPR015919">
    <property type="entry name" value="Cadherin-like_sf"/>
</dbReference>
<dbReference type="Gene3D" id="2.60.40.60">
    <property type="entry name" value="Cadherins"/>
    <property type="match status" value="1"/>
</dbReference>
<evidence type="ECO:0000313" key="1">
    <source>
        <dbReference type="EMBL" id="CAF3863930.1"/>
    </source>
</evidence>
<dbReference type="AlphaFoldDB" id="A0A819FDY4"/>
<gene>
    <name evidence="1" type="ORF">OTI717_LOCUS21847</name>
</gene>
<dbReference type="SUPFAM" id="SSF49313">
    <property type="entry name" value="Cadherin-like"/>
    <property type="match status" value="1"/>
</dbReference>
<proteinExistence type="predicted"/>
<name>A0A819FDY4_9BILA</name>
<evidence type="ECO:0008006" key="3">
    <source>
        <dbReference type="Google" id="ProtNLM"/>
    </source>
</evidence>
<dbReference type="GO" id="GO:0016020">
    <property type="term" value="C:membrane"/>
    <property type="evidence" value="ECO:0007669"/>
    <property type="project" value="InterPro"/>
</dbReference>
<dbReference type="EMBL" id="CAJOAX010003615">
    <property type="protein sequence ID" value="CAF3863930.1"/>
    <property type="molecule type" value="Genomic_DNA"/>
</dbReference>
<accession>A0A819FDY4</accession>
<feature type="non-terminal residue" evidence="1">
    <location>
        <position position="1"/>
    </location>
</feature>